<organism evidence="1 2">
    <name type="scientific">Hathewaya histolytica</name>
    <name type="common">Clostridium histolyticum</name>
    <dbReference type="NCBI Taxonomy" id="1498"/>
    <lineage>
        <taxon>Bacteria</taxon>
        <taxon>Bacillati</taxon>
        <taxon>Bacillota</taxon>
        <taxon>Clostridia</taxon>
        <taxon>Eubacteriales</taxon>
        <taxon>Clostridiaceae</taxon>
        <taxon>Hathewaya</taxon>
    </lineage>
</organism>
<dbReference type="InterPro" id="IPR023214">
    <property type="entry name" value="HAD_sf"/>
</dbReference>
<keyword evidence="2" id="KW-1185">Reference proteome</keyword>
<evidence type="ECO:0000313" key="1">
    <source>
        <dbReference type="EMBL" id="VTQ84779.1"/>
    </source>
</evidence>
<sequence>MYKLLALDLDGTLLLNDGTISKENIDNIKKARDKGVKIVLATGRPIDGIKRFIKQLDLITEEDYTVTYNGALVQNNLTEEVLFEKPLSMKDYRELYDLSKGLKVNIHALTDQIVLTPKMSKYTALEAELNKIEIEEIPVKDLPEDTNIVKIMFIDEPEHLNKVIANIPKNIGEKYTMVQSAPFFFEFLHKEVNKWTGVSALAKRLNIKREEIICVGDAGNDYHMIKNAGLGVAMENAFDEIKECAKYITDTNEEHGVAKVIKEFILDK</sequence>
<dbReference type="SUPFAM" id="SSF56784">
    <property type="entry name" value="HAD-like"/>
    <property type="match status" value="1"/>
</dbReference>
<dbReference type="InterPro" id="IPR006379">
    <property type="entry name" value="HAD-SF_hydro_IIB"/>
</dbReference>
<evidence type="ECO:0000313" key="2">
    <source>
        <dbReference type="Proteomes" id="UP000308489"/>
    </source>
</evidence>
<dbReference type="EMBL" id="LR590481">
    <property type="protein sequence ID" value="VTQ84779.1"/>
    <property type="molecule type" value="Genomic_DNA"/>
</dbReference>
<dbReference type="Pfam" id="PF08282">
    <property type="entry name" value="Hydrolase_3"/>
    <property type="match status" value="1"/>
</dbReference>
<dbReference type="SFLD" id="SFLDG01140">
    <property type="entry name" value="C2.B:_Phosphomannomutase_and_P"/>
    <property type="match status" value="1"/>
</dbReference>
<dbReference type="InterPro" id="IPR000150">
    <property type="entry name" value="Cof"/>
</dbReference>
<dbReference type="Gene3D" id="3.40.50.1000">
    <property type="entry name" value="HAD superfamily/HAD-like"/>
    <property type="match status" value="1"/>
</dbReference>
<dbReference type="PROSITE" id="PS01228">
    <property type="entry name" value="COF_1"/>
    <property type="match status" value="1"/>
</dbReference>
<keyword evidence="1" id="KW-0378">Hydrolase</keyword>
<gene>
    <name evidence="1" type="primary">yidA</name>
    <name evidence="1" type="ORF">NCTC503_00613</name>
</gene>
<dbReference type="OrthoDB" id="9781413at2"/>
<dbReference type="AlphaFoldDB" id="A0A4U9R1D8"/>
<reference evidence="1 2" key="1">
    <citation type="submission" date="2019-05" db="EMBL/GenBank/DDBJ databases">
        <authorList>
            <consortium name="Pathogen Informatics"/>
        </authorList>
    </citation>
    <scope>NUCLEOTIDE SEQUENCE [LARGE SCALE GENOMIC DNA]</scope>
    <source>
        <strain evidence="1 2">NCTC503</strain>
    </source>
</reference>
<dbReference type="NCBIfam" id="TIGR01484">
    <property type="entry name" value="HAD-SF-IIB"/>
    <property type="match status" value="1"/>
</dbReference>
<dbReference type="PROSITE" id="PS01229">
    <property type="entry name" value="COF_2"/>
    <property type="match status" value="1"/>
</dbReference>
<dbReference type="Proteomes" id="UP000308489">
    <property type="component" value="Chromosome 1"/>
</dbReference>
<dbReference type="GO" id="GO:0005829">
    <property type="term" value="C:cytosol"/>
    <property type="evidence" value="ECO:0007669"/>
    <property type="project" value="TreeGrafter"/>
</dbReference>
<dbReference type="EC" id="3.1.3.-" evidence="1"/>
<proteinExistence type="predicted"/>
<dbReference type="PANTHER" id="PTHR10000">
    <property type="entry name" value="PHOSPHOSERINE PHOSPHATASE"/>
    <property type="match status" value="1"/>
</dbReference>
<dbReference type="SFLD" id="SFLDG01144">
    <property type="entry name" value="C2.B.4:_PGP_Like"/>
    <property type="match status" value="1"/>
</dbReference>
<dbReference type="NCBIfam" id="NF007806">
    <property type="entry name" value="PRK10513.1"/>
    <property type="match status" value="1"/>
</dbReference>
<dbReference type="InterPro" id="IPR036412">
    <property type="entry name" value="HAD-like_sf"/>
</dbReference>
<dbReference type="PANTHER" id="PTHR10000:SF8">
    <property type="entry name" value="HAD SUPERFAMILY HYDROLASE-LIKE, TYPE 3"/>
    <property type="match status" value="1"/>
</dbReference>
<name>A0A4U9R1D8_HATHI</name>
<dbReference type="KEGG" id="hhw:NCTC503_00613"/>
<dbReference type="SFLD" id="SFLDS00003">
    <property type="entry name" value="Haloacid_Dehalogenase"/>
    <property type="match status" value="1"/>
</dbReference>
<dbReference type="Gene3D" id="3.30.1240.10">
    <property type="match status" value="1"/>
</dbReference>
<accession>A0A4U9R1D8</accession>
<dbReference type="GO" id="GO:0016791">
    <property type="term" value="F:phosphatase activity"/>
    <property type="evidence" value="ECO:0007669"/>
    <property type="project" value="TreeGrafter"/>
</dbReference>
<dbReference type="CDD" id="cd07516">
    <property type="entry name" value="HAD_Pase"/>
    <property type="match status" value="1"/>
</dbReference>
<protein>
    <submittedName>
        <fullName evidence="1">HAD-superfamily hydrolase, subfamily IIB</fullName>
        <ecNumber evidence="1">3.1.3.-</ecNumber>
    </submittedName>
</protein>
<dbReference type="NCBIfam" id="TIGR00099">
    <property type="entry name" value="Cof-subfamily"/>
    <property type="match status" value="1"/>
</dbReference>
<dbReference type="GO" id="GO:0000287">
    <property type="term" value="F:magnesium ion binding"/>
    <property type="evidence" value="ECO:0007669"/>
    <property type="project" value="TreeGrafter"/>
</dbReference>
<dbReference type="RefSeq" id="WP_138209381.1">
    <property type="nucleotide sequence ID" value="NZ_CBCRUQ010000001.1"/>
</dbReference>